<name>A0A3L6G8T8_MAIZE</name>
<dbReference type="Proteomes" id="UP000251960">
    <property type="component" value="Chromosome 10"/>
</dbReference>
<sequence length="136" mass="15248">MSSARSSKALVVAGRHHRSNIKRRPMPICGGFTAEVDGRGEICGEEKVSAAAHRWGREWSSGECQQQHEVGDDVPRKEVNLPQVERKKHHEEDELSPGWMGGGDREYATTRDERRKQFGITARPSDIGRDSTRKLG</sequence>
<proteinExistence type="predicted"/>
<organism evidence="2 3">
    <name type="scientific">Zea mays</name>
    <name type="common">Maize</name>
    <dbReference type="NCBI Taxonomy" id="4577"/>
    <lineage>
        <taxon>Eukaryota</taxon>
        <taxon>Viridiplantae</taxon>
        <taxon>Streptophyta</taxon>
        <taxon>Embryophyta</taxon>
        <taxon>Tracheophyta</taxon>
        <taxon>Spermatophyta</taxon>
        <taxon>Magnoliopsida</taxon>
        <taxon>Liliopsida</taxon>
        <taxon>Poales</taxon>
        <taxon>Poaceae</taxon>
        <taxon>PACMAD clade</taxon>
        <taxon>Panicoideae</taxon>
        <taxon>Andropogonodae</taxon>
        <taxon>Andropogoneae</taxon>
        <taxon>Tripsacinae</taxon>
        <taxon>Zea</taxon>
    </lineage>
</organism>
<dbReference type="EMBL" id="NCVQ01000002">
    <property type="protein sequence ID" value="PWZ44299.1"/>
    <property type="molecule type" value="Genomic_DNA"/>
</dbReference>
<protein>
    <submittedName>
        <fullName evidence="2">Uncharacterized protein</fullName>
    </submittedName>
</protein>
<accession>A0A3L6G8T8</accession>
<evidence type="ECO:0000256" key="1">
    <source>
        <dbReference type="SAM" id="MobiDB-lite"/>
    </source>
</evidence>
<feature type="compositionally biased region" description="Basic and acidic residues" evidence="1">
    <location>
        <begin position="126"/>
        <end position="136"/>
    </location>
</feature>
<evidence type="ECO:0000313" key="2">
    <source>
        <dbReference type="EMBL" id="PWZ44299.1"/>
    </source>
</evidence>
<evidence type="ECO:0000313" key="3">
    <source>
        <dbReference type="Proteomes" id="UP000251960"/>
    </source>
</evidence>
<dbReference type="AlphaFoldDB" id="A0A3L6G8T8"/>
<reference evidence="2 3" key="1">
    <citation type="journal article" date="2018" name="Nat. Genet.">
        <title>Extensive intraspecific gene order and gene structural variations between Mo17 and other maize genomes.</title>
        <authorList>
            <person name="Sun S."/>
            <person name="Zhou Y."/>
            <person name="Chen J."/>
            <person name="Shi J."/>
            <person name="Zhao H."/>
            <person name="Zhao H."/>
            <person name="Song W."/>
            <person name="Zhang M."/>
            <person name="Cui Y."/>
            <person name="Dong X."/>
            <person name="Liu H."/>
            <person name="Ma X."/>
            <person name="Jiao Y."/>
            <person name="Wang B."/>
            <person name="Wei X."/>
            <person name="Stein J.C."/>
            <person name="Glaubitz J.C."/>
            <person name="Lu F."/>
            <person name="Yu G."/>
            <person name="Liang C."/>
            <person name="Fengler K."/>
            <person name="Li B."/>
            <person name="Rafalski A."/>
            <person name="Schnable P.S."/>
            <person name="Ware D.H."/>
            <person name="Buckler E.S."/>
            <person name="Lai J."/>
        </authorList>
    </citation>
    <scope>NUCLEOTIDE SEQUENCE [LARGE SCALE GENOMIC DNA]</scope>
    <source>
        <strain evidence="3">cv. Missouri 17</strain>
        <tissue evidence="2">Seedling</tissue>
    </source>
</reference>
<comment type="caution">
    <text evidence="2">The sequence shown here is derived from an EMBL/GenBank/DDBJ whole genome shotgun (WGS) entry which is preliminary data.</text>
</comment>
<gene>
    <name evidence="2" type="ORF">Zm00014a_032548</name>
</gene>
<feature type="region of interest" description="Disordered" evidence="1">
    <location>
        <begin position="83"/>
        <end position="136"/>
    </location>
</feature>
<feature type="compositionally biased region" description="Basic residues" evidence="1">
    <location>
        <begin position="14"/>
        <end position="25"/>
    </location>
</feature>
<feature type="region of interest" description="Disordered" evidence="1">
    <location>
        <begin position="1"/>
        <end position="26"/>
    </location>
</feature>
<feature type="compositionally biased region" description="Basic and acidic residues" evidence="1">
    <location>
        <begin position="103"/>
        <end position="116"/>
    </location>
</feature>